<dbReference type="OrthoDB" id="9813151at2"/>
<dbReference type="Gene3D" id="6.10.340.10">
    <property type="match status" value="1"/>
</dbReference>
<dbReference type="InterPro" id="IPR003660">
    <property type="entry name" value="HAMP_dom"/>
</dbReference>
<dbReference type="EMBL" id="FQXV01000012">
    <property type="protein sequence ID" value="SHI18184.1"/>
    <property type="molecule type" value="Genomic_DNA"/>
</dbReference>
<dbReference type="Pfam" id="PF00672">
    <property type="entry name" value="HAMP"/>
    <property type="match status" value="1"/>
</dbReference>
<dbReference type="SUPFAM" id="SSF55874">
    <property type="entry name" value="ATPase domain of HSP90 chaperone/DNA topoisomerase II/histidine kinase"/>
    <property type="match status" value="1"/>
</dbReference>
<evidence type="ECO:0000256" key="5">
    <source>
        <dbReference type="ARBA" id="ARBA00022679"/>
    </source>
</evidence>
<dbReference type="Gene3D" id="3.30.565.10">
    <property type="entry name" value="Histidine kinase-like ATPase, C-terminal domain"/>
    <property type="match status" value="1"/>
</dbReference>
<evidence type="ECO:0000256" key="3">
    <source>
        <dbReference type="ARBA" id="ARBA00012438"/>
    </source>
</evidence>
<dbReference type="Pfam" id="PF02518">
    <property type="entry name" value="HATPase_c"/>
    <property type="match status" value="1"/>
</dbReference>
<dbReference type="STRING" id="1123282.SAMN02745823_03112"/>
<dbReference type="SMART" id="SM00388">
    <property type="entry name" value="HisKA"/>
    <property type="match status" value="1"/>
</dbReference>
<proteinExistence type="predicted"/>
<dbReference type="InterPro" id="IPR003594">
    <property type="entry name" value="HATPase_dom"/>
</dbReference>
<dbReference type="InterPro" id="IPR050428">
    <property type="entry name" value="TCS_sensor_his_kinase"/>
</dbReference>
<feature type="transmembrane region" description="Helical" evidence="11">
    <location>
        <begin position="168"/>
        <end position="189"/>
    </location>
</feature>
<dbReference type="InterPro" id="IPR036890">
    <property type="entry name" value="HATPase_C_sf"/>
</dbReference>
<dbReference type="InterPro" id="IPR003661">
    <property type="entry name" value="HisK_dim/P_dom"/>
</dbReference>
<dbReference type="SMART" id="SM00387">
    <property type="entry name" value="HATPase_c"/>
    <property type="match status" value="1"/>
</dbReference>
<name>A0A1M5Z219_9FIRM</name>
<dbReference type="Gene3D" id="1.10.287.130">
    <property type="match status" value="1"/>
</dbReference>
<dbReference type="GO" id="GO:0005886">
    <property type="term" value="C:plasma membrane"/>
    <property type="evidence" value="ECO:0007669"/>
    <property type="project" value="TreeGrafter"/>
</dbReference>
<keyword evidence="6 11" id="KW-0812">Transmembrane</keyword>
<evidence type="ECO:0000256" key="7">
    <source>
        <dbReference type="ARBA" id="ARBA00022777"/>
    </source>
</evidence>
<evidence type="ECO:0000256" key="8">
    <source>
        <dbReference type="ARBA" id="ARBA00022989"/>
    </source>
</evidence>
<feature type="domain" description="Histidine kinase" evidence="12">
    <location>
        <begin position="251"/>
        <end position="462"/>
    </location>
</feature>
<evidence type="ECO:0000256" key="11">
    <source>
        <dbReference type="SAM" id="Phobius"/>
    </source>
</evidence>
<keyword evidence="5" id="KW-0808">Transferase</keyword>
<evidence type="ECO:0000259" key="13">
    <source>
        <dbReference type="PROSITE" id="PS50885"/>
    </source>
</evidence>
<dbReference type="SUPFAM" id="SSF158472">
    <property type="entry name" value="HAMP domain-like"/>
    <property type="match status" value="1"/>
</dbReference>
<organism evidence="14 15">
    <name type="scientific">Sporobacter termitidis DSM 10068</name>
    <dbReference type="NCBI Taxonomy" id="1123282"/>
    <lineage>
        <taxon>Bacteria</taxon>
        <taxon>Bacillati</taxon>
        <taxon>Bacillota</taxon>
        <taxon>Clostridia</taxon>
        <taxon>Eubacteriales</taxon>
        <taxon>Oscillospiraceae</taxon>
        <taxon>Sporobacter</taxon>
    </lineage>
</organism>
<evidence type="ECO:0000313" key="14">
    <source>
        <dbReference type="EMBL" id="SHI18184.1"/>
    </source>
</evidence>
<dbReference type="SUPFAM" id="SSF47384">
    <property type="entry name" value="Homodimeric domain of signal transducing histidine kinase"/>
    <property type="match status" value="1"/>
</dbReference>
<dbReference type="InterPro" id="IPR005467">
    <property type="entry name" value="His_kinase_dom"/>
</dbReference>
<dbReference type="PANTHER" id="PTHR45436">
    <property type="entry name" value="SENSOR HISTIDINE KINASE YKOH"/>
    <property type="match status" value="1"/>
</dbReference>
<dbReference type="SMART" id="SM00304">
    <property type="entry name" value="HAMP"/>
    <property type="match status" value="1"/>
</dbReference>
<evidence type="ECO:0000256" key="1">
    <source>
        <dbReference type="ARBA" id="ARBA00000085"/>
    </source>
</evidence>
<feature type="domain" description="HAMP" evidence="13">
    <location>
        <begin position="190"/>
        <end position="243"/>
    </location>
</feature>
<dbReference type="GO" id="GO:0000155">
    <property type="term" value="F:phosphorelay sensor kinase activity"/>
    <property type="evidence" value="ECO:0007669"/>
    <property type="project" value="InterPro"/>
</dbReference>
<keyword evidence="10 11" id="KW-0472">Membrane</keyword>
<dbReference type="EC" id="2.7.13.3" evidence="3"/>
<dbReference type="PANTHER" id="PTHR45436:SF5">
    <property type="entry name" value="SENSOR HISTIDINE KINASE TRCS"/>
    <property type="match status" value="1"/>
</dbReference>
<reference evidence="14 15" key="1">
    <citation type="submission" date="2016-11" db="EMBL/GenBank/DDBJ databases">
        <authorList>
            <person name="Jaros S."/>
            <person name="Januszkiewicz K."/>
            <person name="Wedrychowicz H."/>
        </authorList>
    </citation>
    <scope>NUCLEOTIDE SEQUENCE [LARGE SCALE GENOMIC DNA]</scope>
    <source>
        <strain evidence="14 15">DSM 10068</strain>
    </source>
</reference>
<dbReference type="PRINTS" id="PR00344">
    <property type="entry name" value="BCTRLSENSOR"/>
</dbReference>
<dbReference type="CDD" id="cd06225">
    <property type="entry name" value="HAMP"/>
    <property type="match status" value="1"/>
</dbReference>
<dbReference type="CDD" id="cd00075">
    <property type="entry name" value="HATPase"/>
    <property type="match status" value="1"/>
</dbReference>
<sequence length="462" mass="49360">MKRSLRFKLTAAFLLLTLLTFTLLGVLANVILKKQFASYVIDNLSRKNTEIVSTLSVRYADWGGRWDIGGLESIGIGAMSDGLILRVSNSAGAVLWDARVHNSGLCAAMLDAMAANMLRQDAGFDGGYTEKTYGVVSGGKTVGTVTIGYYGPYFYTDNDIRYLNTLNLLILLAMALVGGAALVAGAVMAKRLAEPISNVIRTADRISDGDYESRLQEDSTTAELAALAGAINTLAEKLEKQESLRKRLTADVAHELRTPMANLQSHLEAMLDGVWAPDAARLKSCHEETVRLSKLVADLENLARIEGGTRALQKEPVDLHALVRRAADCFESELAAKRITLGADLPDIAVSADRDKLTQVLVNLLSNAVKYTPPGGRIEVAASEGDGGVCISVRDTGAGIAPEDLPYIFERFYRADKSRSRDTGGSGIGLAIVKSIVTAHGGSVTAKSAPGEGSEFIVTLPQ</sequence>
<evidence type="ECO:0000256" key="2">
    <source>
        <dbReference type="ARBA" id="ARBA00004370"/>
    </source>
</evidence>
<dbReference type="Proteomes" id="UP000183995">
    <property type="component" value="Unassembled WGS sequence"/>
</dbReference>
<dbReference type="CDD" id="cd00082">
    <property type="entry name" value="HisKA"/>
    <property type="match status" value="1"/>
</dbReference>
<comment type="catalytic activity">
    <reaction evidence="1">
        <text>ATP + protein L-histidine = ADP + protein N-phospho-L-histidine.</text>
        <dbReference type="EC" id="2.7.13.3"/>
    </reaction>
</comment>
<evidence type="ECO:0000313" key="15">
    <source>
        <dbReference type="Proteomes" id="UP000183995"/>
    </source>
</evidence>
<keyword evidence="8 11" id="KW-1133">Transmembrane helix</keyword>
<keyword evidence="7 14" id="KW-0418">Kinase</keyword>
<dbReference type="RefSeq" id="WP_073080879.1">
    <property type="nucleotide sequence ID" value="NZ_FQXV01000012.1"/>
</dbReference>
<evidence type="ECO:0000256" key="10">
    <source>
        <dbReference type="ARBA" id="ARBA00023136"/>
    </source>
</evidence>
<dbReference type="InterPro" id="IPR004358">
    <property type="entry name" value="Sig_transdc_His_kin-like_C"/>
</dbReference>
<gene>
    <name evidence="14" type="ORF">SAMN02745823_03112</name>
</gene>
<protein>
    <recommendedName>
        <fullName evidence="3">histidine kinase</fullName>
        <ecNumber evidence="3">2.7.13.3</ecNumber>
    </recommendedName>
</protein>
<evidence type="ECO:0000256" key="9">
    <source>
        <dbReference type="ARBA" id="ARBA00023012"/>
    </source>
</evidence>
<evidence type="ECO:0000256" key="6">
    <source>
        <dbReference type="ARBA" id="ARBA00022692"/>
    </source>
</evidence>
<keyword evidence="4" id="KW-0597">Phosphoprotein</keyword>
<dbReference type="InterPro" id="IPR036097">
    <property type="entry name" value="HisK_dim/P_sf"/>
</dbReference>
<dbReference type="FunFam" id="3.30.565.10:FF:000006">
    <property type="entry name" value="Sensor histidine kinase WalK"/>
    <property type="match status" value="1"/>
</dbReference>
<keyword evidence="15" id="KW-1185">Reference proteome</keyword>
<dbReference type="AlphaFoldDB" id="A0A1M5Z219"/>
<dbReference type="PROSITE" id="PS50109">
    <property type="entry name" value="HIS_KIN"/>
    <property type="match status" value="1"/>
</dbReference>
<accession>A0A1M5Z219</accession>
<keyword evidence="9" id="KW-0902">Two-component regulatory system</keyword>
<evidence type="ECO:0000259" key="12">
    <source>
        <dbReference type="PROSITE" id="PS50109"/>
    </source>
</evidence>
<comment type="subcellular location">
    <subcellularLocation>
        <location evidence="2">Membrane</location>
    </subcellularLocation>
</comment>
<dbReference type="PROSITE" id="PS50885">
    <property type="entry name" value="HAMP"/>
    <property type="match status" value="1"/>
</dbReference>
<dbReference type="Pfam" id="PF00512">
    <property type="entry name" value="HisKA"/>
    <property type="match status" value="1"/>
</dbReference>
<evidence type="ECO:0000256" key="4">
    <source>
        <dbReference type="ARBA" id="ARBA00022553"/>
    </source>
</evidence>